<dbReference type="AlphaFoldDB" id="X1UEB0"/>
<name>X1UEB0_9ZZZZ</name>
<comment type="caution">
    <text evidence="1">The sequence shown here is derived from an EMBL/GenBank/DDBJ whole genome shotgun (WGS) entry which is preliminary data.</text>
</comment>
<dbReference type="SUPFAM" id="SSF49899">
    <property type="entry name" value="Concanavalin A-like lectins/glucanases"/>
    <property type="match status" value="1"/>
</dbReference>
<dbReference type="Gene3D" id="2.60.120.260">
    <property type="entry name" value="Galactose-binding domain-like"/>
    <property type="match status" value="1"/>
</dbReference>
<dbReference type="EMBL" id="BARW01020357">
    <property type="protein sequence ID" value="GAI90669.1"/>
    <property type="molecule type" value="Genomic_DNA"/>
</dbReference>
<dbReference type="InterPro" id="IPR013320">
    <property type="entry name" value="ConA-like_dom_sf"/>
</dbReference>
<gene>
    <name evidence="1" type="ORF">S12H4_34411</name>
</gene>
<protein>
    <recommendedName>
        <fullName evidence="2">MAM domain-containing protein</fullName>
    </recommendedName>
</protein>
<sequence>MRLGITHQSDGQSYSSVCQAVTIPEDATSATLSFWYYPLSQDALRYDWQRAITYDHAWVVLDWAMPQVCSDSQTWAHHTLDLTPYKGQTIIVYFNVYNDGIGNRKTAMYLDDVLIQVCR</sequence>
<reference evidence="1" key="1">
    <citation type="journal article" date="2014" name="Front. Microbiol.">
        <title>High frequency of phylogenetically diverse reductive dehalogenase-homologous genes in deep subseafloor sedimentary metagenomes.</title>
        <authorList>
            <person name="Kawai M."/>
            <person name="Futagami T."/>
            <person name="Toyoda A."/>
            <person name="Takaki Y."/>
            <person name="Nishi S."/>
            <person name="Hori S."/>
            <person name="Arai W."/>
            <person name="Tsubouchi T."/>
            <person name="Morono Y."/>
            <person name="Uchiyama I."/>
            <person name="Ito T."/>
            <person name="Fujiyama A."/>
            <person name="Inagaki F."/>
            <person name="Takami H."/>
        </authorList>
    </citation>
    <scope>NUCLEOTIDE SEQUENCE</scope>
    <source>
        <strain evidence="1">Expedition CK06-06</strain>
    </source>
</reference>
<evidence type="ECO:0008006" key="2">
    <source>
        <dbReference type="Google" id="ProtNLM"/>
    </source>
</evidence>
<evidence type="ECO:0000313" key="1">
    <source>
        <dbReference type="EMBL" id="GAI90669.1"/>
    </source>
</evidence>
<proteinExistence type="predicted"/>
<organism evidence="1">
    <name type="scientific">marine sediment metagenome</name>
    <dbReference type="NCBI Taxonomy" id="412755"/>
    <lineage>
        <taxon>unclassified sequences</taxon>
        <taxon>metagenomes</taxon>
        <taxon>ecological metagenomes</taxon>
    </lineage>
</organism>
<accession>X1UEB0</accession>